<dbReference type="PANTHER" id="PTHR31236">
    <property type="entry name" value="BURP DOMAIN PROTEIN USPL1-LIKE"/>
    <property type="match status" value="1"/>
</dbReference>
<evidence type="ECO:0000313" key="3">
    <source>
        <dbReference type="Proteomes" id="UP000694886"/>
    </source>
</evidence>
<reference evidence="4" key="2">
    <citation type="submission" date="2025-08" db="UniProtKB">
        <authorList>
            <consortium name="RefSeq"/>
        </authorList>
    </citation>
    <scope>IDENTIFICATION</scope>
</reference>
<dbReference type="AlphaFoldDB" id="A0AB32WVI5"/>
<name>A0AB32WVI5_THECC</name>
<evidence type="ECO:0000313" key="4">
    <source>
        <dbReference type="RefSeq" id="XP_017982380.1"/>
    </source>
</evidence>
<dbReference type="GeneID" id="18589923"/>
<feature type="compositionally biased region" description="Basic and acidic residues" evidence="1">
    <location>
        <begin position="63"/>
        <end position="73"/>
    </location>
</feature>
<evidence type="ECO:0000256" key="1">
    <source>
        <dbReference type="SAM" id="MobiDB-lite"/>
    </source>
</evidence>
<protein>
    <submittedName>
        <fullName evidence="4">Protein RAFTIN 1B</fullName>
    </submittedName>
</protein>
<dbReference type="Gramene" id="Tc09v2_t020130.1">
    <property type="protein sequence ID" value="Tc09v2_p020130.1"/>
    <property type="gene ID" value="Tc09v2_g020130"/>
</dbReference>
<dbReference type="RefSeq" id="XP_017982380.1">
    <property type="nucleotide sequence ID" value="XM_018126891.1"/>
</dbReference>
<feature type="region of interest" description="Disordered" evidence="1">
    <location>
        <begin position="1"/>
        <end position="265"/>
    </location>
</feature>
<dbReference type="InterPro" id="IPR004873">
    <property type="entry name" value="BURP_dom"/>
</dbReference>
<evidence type="ECO:0000259" key="2">
    <source>
        <dbReference type="PROSITE" id="PS51277"/>
    </source>
</evidence>
<feature type="compositionally biased region" description="Basic and acidic residues" evidence="1">
    <location>
        <begin position="187"/>
        <end position="206"/>
    </location>
</feature>
<sequence length="509" mass="56313">MYEGQNTIFRGQVAPDQKGINDPEFGAYWYGDNSGKNFKGEDAPSNKGVNDPEFGAYWYGDNSNKESKGEDAPTNKGVNDPEFGAYWYGDNSGKESKIENTPTNKGVNDPEFGAYWYGDSSKESRGENAPSNKGPNDPEFGNYAYDSEYKGSVKESKGVNDPESRGENAPSNKNPNDPEFGNYAYDSEYKGSVKESKGVNDPESRGENAPSNKGPNDPEFGNYAYDSEYKGSVKESKGVNDPESRGENAPSNKGPNDPEFGNYAYDSEYKGSVKESKGNINSSGRKSNTDNTAVKETIYFFPKDLLPGKKVNLPRLVQKRDRGTFLPHHIAESMPLSSDKLPEILKNFSLKTESRDANNVKITVKNCERAEMKGEEKYCATSLESFVDMSVSMLGKEIRLLSNELRKETKNPLFTIARGVRNKGDNDIVCHKMKYPYAVYLCHSIKKTAVYKVPLVGTDGTKANAVAVCHKDTSAWSPNHIAFKVLKVKPGTVPICHFLGRDTLVWVPN</sequence>
<dbReference type="KEGG" id="tcc:18589923"/>
<gene>
    <name evidence="4" type="primary">LOC18589923</name>
</gene>
<organism evidence="3 4">
    <name type="scientific">Theobroma cacao</name>
    <name type="common">Cacao</name>
    <name type="synonym">Cocoa</name>
    <dbReference type="NCBI Taxonomy" id="3641"/>
    <lineage>
        <taxon>Eukaryota</taxon>
        <taxon>Viridiplantae</taxon>
        <taxon>Streptophyta</taxon>
        <taxon>Embryophyta</taxon>
        <taxon>Tracheophyta</taxon>
        <taxon>Spermatophyta</taxon>
        <taxon>Magnoliopsida</taxon>
        <taxon>eudicotyledons</taxon>
        <taxon>Gunneridae</taxon>
        <taxon>Pentapetalae</taxon>
        <taxon>rosids</taxon>
        <taxon>malvids</taxon>
        <taxon>Malvales</taxon>
        <taxon>Malvaceae</taxon>
        <taxon>Byttnerioideae</taxon>
        <taxon>Theobroma</taxon>
    </lineage>
</organism>
<dbReference type="PANTHER" id="PTHR31236:SF37">
    <property type="entry name" value="BURP DOMAIN-CONTAINING PROTEIN 5-LIKE"/>
    <property type="match status" value="1"/>
</dbReference>
<feature type="domain" description="BURP" evidence="2">
    <location>
        <begin position="299"/>
        <end position="509"/>
    </location>
</feature>
<proteinExistence type="predicted"/>
<dbReference type="PROSITE" id="PS51277">
    <property type="entry name" value="BURP"/>
    <property type="match status" value="1"/>
</dbReference>
<dbReference type="InterPro" id="IPR044816">
    <property type="entry name" value="BURP"/>
</dbReference>
<feature type="compositionally biased region" description="Basic and acidic residues" evidence="1">
    <location>
        <begin position="227"/>
        <end position="246"/>
    </location>
</feature>
<dbReference type="SMART" id="SM01045">
    <property type="entry name" value="BURP"/>
    <property type="match status" value="1"/>
</dbReference>
<accession>A0AB32WVI5</accession>
<reference evidence="3" key="1">
    <citation type="journal article" date="1997" name="Nucleic Acids Res.">
        <title>tRNAscan-SE: a program for improved detection of transfer RNA genes in genomic sequence.</title>
        <authorList>
            <person name="Lowe T.M."/>
            <person name="Eddy S.R."/>
        </authorList>
    </citation>
    <scope>NUCLEOTIDE SEQUENCE [LARGE SCALE GENOMIC DNA]</scope>
    <source>
        <strain evidence="3">r\B97-61/B2</strain>
    </source>
</reference>
<feature type="compositionally biased region" description="Basic and acidic residues" evidence="1">
    <location>
        <begin position="147"/>
        <end position="166"/>
    </location>
</feature>
<dbReference type="Proteomes" id="UP000694886">
    <property type="component" value="Chromosome 9"/>
</dbReference>
<dbReference type="Pfam" id="PF03181">
    <property type="entry name" value="BURP"/>
    <property type="match status" value="1"/>
</dbReference>